<dbReference type="EMBL" id="BFEA01008412">
    <property type="protein sequence ID" value="GBG48681.1"/>
    <property type="molecule type" value="Genomic_DNA"/>
</dbReference>
<dbReference type="Gramene" id="GBG48681">
    <property type="protein sequence ID" value="GBG48681"/>
    <property type="gene ID" value="CBR_g87440"/>
</dbReference>
<feature type="non-terminal residue" evidence="2">
    <location>
        <position position="1"/>
    </location>
</feature>
<comment type="caution">
    <text evidence="2">The sequence shown here is derived from an EMBL/GenBank/DDBJ whole genome shotgun (WGS) entry which is preliminary data.</text>
</comment>
<protein>
    <recommendedName>
        <fullName evidence="4">Anion transporter</fullName>
    </recommendedName>
</protein>
<gene>
    <name evidence="2" type="ORF">CBR_g87440</name>
</gene>
<sequence length="37" mass="4297">GYVTLPETFKLGAIMACWNMFVWIVVGGVWWKFLGLY</sequence>
<evidence type="ECO:0000313" key="2">
    <source>
        <dbReference type="EMBL" id="GBG48681.1"/>
    </source>
</evidence>
<feature type="transmembrane region" description="Helical" evidence="1">
    <location>
        <begin position="12"/>
        <end position="31"/>
    </location>
</feature>
<evidence type="ECO:0000256" key="1">
    <source>
        <dbReference type="SAM" id="Phobius"/>
    </source>
</evidence>
<name>A0A388JLF4_CHABU</name>
<dbReference type="AlphaFoldDB" id="A0A388JLF4"/>
<evidence type="ECO:0000313" key="3">
    <source>
        <dbReference type="Proteomes" id="UP000265515"/>
    </source>
</evidence>
<dbReference type="Proteomes" id="UP000265515">
    <property type="component" value="Unassembled WGS sequence"/>
</dbReference>
<keyword evidence="1" id="KW-0472">Membrane</keyword>
<accession>A0A388JLF4</accession>
<evidence type="ECO:0008006" key="4">
    <source>
        <dbReference type="Google" id="ProtNLM"/>
    </source>
</evidence>
<organism evidence="2 3">
    <name type="scientific">Chara braunii</name>
    <name type="common">Braun's stonewort</name>
    <dbReference type="NCBI Taxonomy" id="69332"/>
    <lineage>
        <taxon>Eukaryota</taxon>
        <taxon>Viridiplantae</taxon>
        <taxon>Streptophyta</taxon>
        <taxon>Charophyceae</taxon>
        <taxon>Charales</taxon>
        <taxon>Characeae</taxon>
        <taxon>Chara</taxon>
    </lineage>
</organism>
<reference evidence="2 3" key="1">
    <citation type="journal article" date="2018" name="Cell">
        <title>The Chara Genome: Secondary Complexity and Implications for Plant Terrestrialization.</title>
        <authorList>
            <person name="Nishiyama T."/>
            <person name="Sakayama H."/>
            <person name="Vries J.D."/>
            <person name="Buschmann H."/>
            <person name="Saint-Marcoux D."/>
            <person name="Ullrich K.K."/>
            <person name="Haas F.B."/>
            <person name="Vanderstraeten L."/>
            <person name="Becker D."/>
            <person name="Lang D."/>
            <person name="Vosolsobe S."/>
            <person name="Rombauts S."/>
            <person name="Wilhelmsson P.K.I."/>
            <person name="Janitza P."/>
            <person name="Kern R."/>
            <person name="Heyl A."/>
            <person name="Rumpler F."/>
            <person name="Villalobos L.I.A.C."/>
            <person name="Clay J.M."/>
            <person name="Skokan R."/>
            <person name="Toyoda A."/>
            <person name="Suzuki Y."/>
            <person name="Kagoshima H."/>
            <person name="Schijlen E."/>
            <person name="Tajeshwar N."/>
            <person name="Catarino B."/>
            <person name="Hetherington A.J."/>
            <person name="Saltykova A."/>
            <person name="Bonnot C."/>
            <person name="Breuninger H."/>
            <person name="Symeonidi A."/>
            <person name="Radhakrishnan G.V."/>
            <person name="Van Nieuwerburgh F."/>
            <person name="Deforce D."/>
            <person name="Chang C."/>
            <person name="Karol K.G."/>
            <person name="Hedrich R."/>
            <person name="Ulvskov P."/>
            <person name="Glockner G."/>
            <person name="Delwiche C.F."/>
            <person name="Petrasek J."/>
            <person name="Van de Peer Y."/>
            <person name="Friml J."/>
            <person name="Beilby M."/>
            <person name="Dolan L."/>
            <person name="Kohara Y."/>
            <person name="Sugano S."/>
            <person name="Fujiyama A."/>
            <person name="Delaux P.-M."/>
            <person name="Quint M."/>
            <person name="TheiBen G."/>
            <person name="Hagemann M."/>
            <person name="Harholt J."/>
            <person name="Dunand C."/>
            <person name="Zachgo S."/>
            <person name="Langdale J."/>
            <person name="Maumus F."/>
            <person name="Straeten D.V.D."/>
            <person name="Gould S.B."/>
            <person name="Rensing S.A."/>
        </authorList>
    </citation>
    <scope>NUCLEOTIDE SEQUENCE [LARGE SCALE GENOMIC DNA]</scope>
    <source>
        <strain evidence="2 3">S276</strain>
    </source>
</reference>
<keyword evidence="1" id="KW-0812">Transmembrane</keyword>
<keyword evidence="3" id="KW-1185">Reference proteome</keyword>
<keyword evidence="1" id="KW-1133">Transmembrane helix</keyword>
<proteinExistence type="predicted"/>